<dbReference type="AntiFam" id="ANF00209">
    <property type="entry name" value="Shadow ORF (opposite thrS)"/>
</dbReference>
<sequence length="115" mass="12537">MVALLRFGNLVEMPLEIFLGGPRGSVDALQHRVLLTPPPIRGGGAHQFKGRDVTSGRKVRSAAEVAPETSAIFVDVVINGELTATYLGALIPIARSFDAHEFTFVRFVGKFFERI</sequence>
<dbReference type="AlphaFoldDB" id="A0A6J6QK16"/>
<protein>
    <submittedName>
        <fullName evidence="1">Unannotated protein</fullName>
    </submittedName>
</protein>
<dbReference type="EMBL" id="CAEZXW010000064">
    <property type="protein sequence ID" value="CAB4707854.1"/>
    <property type="molecule type" value="Genomic_DNA"/>
</dbReference>
<reference evidence="1" key="1">
    <citation type="submission" date="2020-05" db="EMBL/GenBank/DDBJ databases">
        <authorList>
            <person name="Chiriac C."/>
            <person name="Salcher M."/>
            <person name="Ghai R."/>
            <person name="Kavagutti S V."/>
        </authorList>
    </citation>
    <scope>NUCLEOTIDE SEQUENCE</scope>
</reference>
<evidence type="ECO:0000313" key="1">
    <source>
        <dbReference type="EMBL" id="CAB4707854.1"/>
    </source>
</evidence>
<organism evidence="1">
    <name type="scientific">freshwater metagenome</name>
    <dbReference type="NCBI Taxonomy" id="449393"/>
    <lineage>
        <taxon>unclassified sequences</taxon>
        <taxon>metagenomes</taxon>
        <taxon>ecological metagenomes</taxon>
    </lineage>
</organism>
<accession>A0A6J6QK16</accession>
<gene>
    <name evidence="1" type="ORF">UFOPK2593_00990</name>
</gene>
<name>A0A6J6QK16_9ZZZZ</name>
<proteinExistence type="predicted"/>